<organism evidence="3 4">
    <name type="scientific">Perkinsus olseni</name>
    <name type="common">Perkinsus atlanticus</name>
    <dbReference type="NCBI Taxonomy" id="32597"/>
    <lineage>
        <taxon>Eukaryota</taxon>
        <taxon>Sar</taxon>
        <taxon>Alveolata</taxon>
        <taxon>Perkinsozoa</taxon>
        <taxon>Perkinsea</taxon>
        <taxon>Perkinsida</taxon>
        <taxon>Perkinsidae</taxon>
        <taxon>Perkinsus</taxon>
    </lineage>
</organism>
<comment type="caution">
    <text evidence="3">The sequence shown here is derived from an EMBL/GenBank/DDBJ whole genome shotgun (WGS) entry which is preliminary data.</text>
</comment>
<sequence>MMKTTSVKAPAWIVALSLAFTAARGIPVTEQVADDIVDQCHKVVIPGVKEASQIAKAANTEQDPRTIWLVGDNRGSFSKHRCEAVKSSPRRDTEEAAYEVSTKCDGKLTSLFFEHEYDALQFAVRWGDLKTFTVAREVVTDAWVEKNPFAQWWGAKENLGLTYVRYKEGRPALRRMTLGDFKIYCDKIHSGPIEANGRYEVELTCTHQNKVTKTFNLLFKERATAMMFAANWGGYTLGVPVRSSEFAGSDVASAEVRINPSTEMATERIITLKPGTKHNCAGITAVDGKTAKASCAEGDVEISFATEEQAEKFAAQWGGFSEVAADLVGRCEGVFSGEFNGKLLRATSDVSDMGRRTVRGRIEVEGLDGSIRCDRVSEPVVYESSSDTYVVNAKCQGKTVGIRFKDEDDAWRFSSEWSHFRADVAVNLALITPSLRVEIRPSTNTQAASKYTLVGATRERFTREDRVRLLWLAVGSAGVKSEDKAWYACQKVWTIAQLSANEHTVRTRCGLSFRGDTPTMEERTDEVDIVFEREQDAREFAQQWGQYVAVDLDHVEGADLGNGEVEKVDTAAVYKDTFSDSVVGRIFTIRGSAYFCASLKDDSDTITYKDDRYYLRLKCSTDERLENVISVKLVFKTVTASIAFAIIWAQLDSPVVDMDASLLTDAYATVQGSNLRLGTPKPILAAKLQYNINADVLRRTLEVKDGSNKVMVHICAPLTTDIANRNGGYVIEATCDEQQSTIKYSDADLAKEFAYRWGGLANPQVRMDNDFIDSCRSVVMGVDTAVHTLEQAWVDNAGGRGYSRSMLVTRRYIRVRQRTSQSLSCEAVTGPPENDNGIYRLAMSCQSQRVVVSCSNPDAAVLFATHWGGYSRKEIAVRTQPGVCTACRVGGDAGWQVAMQTVTLTQSVRYLYVQRQSEMRVLTCGALKQNPEIRLDEYVIPMDCRDDKAQAEAKVEMVCGSATTAIEVSRGPFCGKADATVVVQEKVCRSCERVTVKGSLTPMKLGRASIVGAGIELEALAPGKGMNQYSCSHVMAPPQYTPMGTLVMQCACQEQVLEIECREQESALQIATWGKAVVSELAVSKDILKSCAAVRIDNIKNEFTLTKASYQPTSVAQTHPDVVASVVEREEHKRWLTVGFPNNPAGSYDYAVSEFQYTCDAVEAAPEPHRAINTASKAYMVRARCQKDDGSRQKTNVDIICDDQYHARQLAAWWGKLENPKAPVTYSSIYQHVKGVYVDQKPVKFAGELRFISATATQKNLKVVKVANNYYSCGALTNGRFVYKQFYYFISLMCYDVTKKPKAGQKYPRSDLVLVMDSELSATTVASAFAGLEKGKLLVESKYYFGHAGAAALIADSPSELKGAYIQIYPKELVLDFGAFEYSCREVTEAPRFTVDKQYEVTVYCGKRVGNKEPELKNERIRINFPTMMKATGFAYGFGDYLNHQVDFDPNLLDTVDFVAVPKDIYMGKEELLPLKRATVVFNLKGEVTSRRIEFLRPDHFAGDAPAQRDYHLVTYVCGEMEMAESNSIVTKNGAHDDAETKGKAATLKAVCGESSNGIDPPFQNTPIALLFHHYPEYAQTFAKWWNGDFVRVEAPEKPPLNTAGWAGTYQQMQTITKTTKTHVAKFSGSDEAELRQRAREWKANKKQEIAQRAMSRGDPFADSRRRASELQAGFTPNQGSLDGSMNTMTTQQGDFSPVDGDTTVQSYSRAAGQPLSIR</sequence>
<feature type="compositionally biased region" description="Basic and acidic residues" evidence="1">
    <location>
        <begin position="1660"/>
        <end position="1669"/>
    </location>
</feature>
<evidence type="ECO:0000313" key="4">
    <source>
        <dbReference type="Proteomes" id="UP000572268"/>
    </source>
</evidence>
<dbReference type="EMBL" id="JABANN010000580">
    <property type="protein sequence ID" value="KAF4656454.1"/>
    <property type="molecule type" value="Genomic_DNA"/>
</dbReference>
<proteinExistence type="predicted"/>
<feature type="compositionally biased region" description="Polar residues" evidence="1">
    <location>
        <begin position="1675"/>
        <end position="1695"/>
    </location>
</feature>
<feature type="region of interest" description="Disordered" evidence="1">
    <location>
        <begin position="1651"/>
        <end position="1719"/>
    </location>
</feature>
<protein>
    <recommendedName>
        <fullName evidence="5">Protein arginine methyltransferase 10</fullName>
    </recommendedName>
</protein>
<gene>
    <name evidence="3" type="ORF">FOL46_007830</name>
</gene>
<evidence type="ECO:0000256" key="1">
    <source>
        <dbReference type="SAM" id="MobiDB-lite"/>
    </source>
</evidence>
<name>A0A7J6LB34_PEROL</name>
<evidence type="ECO:0008006" key="5">
    <source>
        <dbReference type="Google" id="ProtNLM"/>
    </source>
</evidence>
<dbReference type="Proteomes" id="UP000572268">
    <property type="component" value="Unassembled WGS sequence"/>
</dbReference>
<accession>A0A7J6LB34</accession>
<keyword evidence="2" id="KW-0732">Signal</keyword>
<evidence type="ECO:0000256" key="2">
    <source>
        <dbReference type="SAM" id="SignalP"/>
    </source>
</evidence>
<reference evidence="3 4" key="1">
    <citation type="submission" date="2020-04" db="EMBL/GenBank/DDBJ databases">
        <title>Perkinsus olseni comparative genomics.</title>
        <authorList>
            <person name="Bogema D.R."/>
        </authorList>
    </citation>
    <scope>NUCLEOTIDE SEQUENCE [LARGE SCALE GENOMIC DNA]</scope>
    <source>
        <strain evidence="3">ATCC PRA-31</strain>
    </source>
</reference>
<evidence type="ECO:0000313" key="3">
    <source>
        <dbReference type="EMBL" id="KAF4656454.1"/>
    </source>
</evidence>
<feature type="chain" id="PRO_5029501523" description="Protein arginine methyltransferase 10" evidence="2">
    <location>
        <begin position="26"/>
        <end position="1719"/>
    </location>
</feature>
<feature type="signal peptide" evidence="2">
    <location>
        <begin position="1"/>
        <end position="25"/>
    </location>
</feature>